<evidence type="ECO:0000256" key="4">
    <source>
        <dbReference type="ARBA" id="ARBA00022596"/>
    </source>
</evidence>
<dbReference type="GO" id="GO:0004594">
    <property type="term" value="F:pantothenate kinase activity"/>
    <property type="evidence" value="ECO:0007669"/>
    <property type="project" value="TreeGrafter"/>
</dbReference>
<feature type="domain" description="Damage-control phosphatase ARMT1-like metal-binding" evidence="12">
    <location>
        <begin position="394"/>
        <end position="694"/>
    </location>
</feature>
<evidence type="ECO:0000259" key="12">
    <source>
        <dbReference type="Pfam" id="PF01937"/>
    </source>
</evidence>
<dbReference type="SUPFAM" id="SSF111321">
    <property type="entry name" value="AF1104-like"/>
    <property type="match status" value="1"/>
</dbReference>
<evidence type="ECO:0000256" key="1">
    <source>
        <dbReference type="ARBA" id="ARBA00001967"/>
    </source>
</evidence>
<keyword evidence="7" id="KW-0173">Coenzyme A biosynthesis</keyword>
<comment type="catalytic activity">
    <reaction evidence="9">
        <text>(R)-4'-phospho-S-sulfopantetheine + H2O = (R)-S-sulfopantetheine + phosphate</text>
        <dbReference type="Rhea" id="RHEA:68340"/>
        <dbReference type="ChEBI" id="CHEBI:15377"/>
        <dbReference type="ChEBI" id="CHEBI:43474"/>
        <dbReference type="ChEBI" id="CHEBI:177302"/>
        <dbReference type="ChEBI" id="CHEBI:177303"/>
    </reaction>
    <physiologicalReaction direction="left-to-right" evidence="9">
        <dbReference type="Rhea" id="RHEA:68341"/>
    </physiologicalReaction>
</comment>
<evidence type="ECO:0000256" key="6">
    <source>
        <dbReference type="ARBA" id="ARBA00022840"/>
    </source>
</evidence>
<dbReference type="InterPro" id="IPR036075">
    <property type="entry name" value="ARMT-1-like_metal-bd_sf"/>
</dbReference>
<dbReference type="AlphaFoldDB" id="A0AAW1DF98"/>
<dbReference type="EMBL" id="JAPXFL010000005">
    <property type="protein sequence ID" value="KAK9507090.1"/>
    <property type="molecule type" value="Genomic_DNA"/>
</dbReference>
<evidence type="ECO:0000256" key="11">
    <source>
        <dbReference type="ARBA" id="ARBA00046055"/>
    </source>
</evidence>
<evidence type="ECO:0000313" key="14">
    <source>
        <dbReference type="Proteomes" id="UP001461498"/>
    </source>
</evidence>
<evidence type="ECO:0000256" key="3">
    <source>
        <dbReference type="ARBA" id="ARBA00019490"/>
    </source>
</evidence>
<keyword evidence="6" id="KW-0067">ATP-binding</keyword>
<accession>A0AAW1DF98</accession>
<comment type="cofactor">
    <cofactor evidence="1">
        <name>Ni(2+)</name>
        <dbReference type="ChEBI" id="CHEBI:49786"/>
    </cofactor>
</comment>
<dbReference type="GO" id="GO:0005524">
    <property type="term" value="F:ATP binding"/>
    <property type="evidence" value="ECO:0007669"/>
    <property type="project" value="UniProtKB-KW"/>
</dbReference>
<dbReference type="Gene3D" id="3.40.50.10880">
    <property type="entry name" value="Uncharacterised protein PF01937, DUF89, domain 3"/>
    <property type="match status" value="1"/>
</dbReference>
<keyword evidence="5" id="KW-0547">Nucleotide-binding</keyword>
<dbReference type="Proteomes" id="UP001461498">
    <property type="component" value="Unassembled WGS sequence"/>
</dbReference>
<dbReference type="SUPFAM" id="SSF53067">
    <property type="entry name" value="Actin-like ATPase domain"/>
    <property type="match status" value="1"/>
</dbReference>
<evidence type="ECO:0000256" key="9">
    <source>
        <dbReference type="ARBA" id="ARBA00029347"/>
    </source>
</evidence>
<dbReference type="GO" id="GO:0005829">
    <property type="term" value="C:cytosol"/>
    <property type="evidence" value="ECO:0007669"/>
    <property type="project" value="TreeGrafter"/>
</dbReference>
<evidence type="ECO:0000256" key="7">
    <source>
        <dbReference type="ARBA" id="ARBA00022993"/>
    </source>
</evidence>
<dbReference type="PANTHER" id="PTHR12280">
    <property type="entry name" value="PANTOTHENATE KINASE"/>
    <property type="match status" value="1"/>
</dbReference>
<comment type="function">
    <text evidence="11">Phosphatase which shows a preference for 4'-phosphopantetheine and its oxidatively damaged forms (sulfonate or S-sulfonate), providing strong indirect evidence that the phosphatase activity pre-empts damage in the coenzyme A (CoA) pathway. Hydrolyzing excess 4'-phosphopantetheine could constitute a directed overflow mechanism to prevent its oxidation to the S-sulfonate, sulfonate, or other forms. Hydrolyzing 4'-phosphopantetheine sulfonate or S-sulfonate would forestall their conversion to inactive forms of CoA and acyl carrier protein. May play a role in the physiological regulation of CoA intracellular levels.</text>
</comment>
<evidence type="ECO:0000313" key="13">
    <source>
        <dbReference type="EMBL" id="KAK9507090.1"/>
    </source>
</evidence>
<dbReference type="InterPro" id="IPR004567">
    <property type="entry name" value="Type_II_PanK"/>
</dbReference>
<protein>
    <recommendedName>
        <fullName evidence="3">4'-phosphopantetheine phosphatase</fullName>
    </recommendedName>
    <alternativeName>
        <fullName evidence="10">Inactive pantothenic acid kinase 4</fullName>
    </alternativeName>
</protein>
<comment type="caution">
    <text evidence="13">The sequence shown here is derived from an EMBL/GenBank/DDBJ whole genome shotgun (WGS) entry which is preliminary data.</text>
</comment>
<reference evidence="13 14" key="1">
    <citation type="submission" date="2022-12" db="EMBL/GenBank/DDBJ databases">
        <title>Chromosome-level genome assembly of true bugs.</title>
        <authorList>
            <person name="Ma L."/>
            <person name="Li H."/>
        </authorList>
    </citation>
    <scope>NUCLEOTIDE SEQUENCE [LARGE SCALE GENOMIC DNA]</scope>
    <source>
        <strain evidence="13">Lab_2022b</strain>
    </source>
</reference>
<evidence type="ECO:0000256" key="2">
    <source>
        <dbReference type="ARBA" id="ARBA00011388"/>
    </source>
</evidence>
<proteinExistence type="predicted"/>
<dbReference type="Pfam" id="PF01937">
    <property type="entry name" value="ARMT1-like_dom"/>
    <property type="match status" value="1"/>
</dbReference>
<dbReference type="Pfam" id="PF03630">
    <property type="entry name" value="Fumble"/>
    <property type="match status" value="1"/>
</dbReference>
<dbReference type="PANTHER" id="PTHR12280:SF20">
    <property type="entry name" value="4'-PHOSPHOPANTETHEINE PHOSPHATASE"/>
    <property type="match status" value="1"/>
</dbReference>
<sequence length="704" mass="80513">MVFIANLIKINDITSLTVHLSSQWSTISCYHKVNFVDIINESSDLQSIAGKRISVFKFRTDNIKAVLSIIRNKLGTRLCNEIRVVTNLSLADSYIKDIESTLQLSCFTDNDNISYSAVGANFIINNTINQLYKYKNKESSYFLENNDNLYPYLLVLIDSNIIFIKVISDNNSEIIYETPFDFNFLLKISNTVNGTKSLEDIFQYLNEVNIEISHSGTCHSGQSGDNSDCKSNNNDNIIYYMVQTLLHNLCDIIMLQSDKHNIKNVIIGEYFNNTLFLDTINGYLEKLEAKNFDVYFMRHNGLTTAIGALSKDISKSDYNNSWLENYAISSGFIIGRDNATHLINFYLAFDSNDTMLVPLPLLNNPSSYRPHILDFTIKYFRDYWLNCAEKSVESSVKAKIDKDQNGQDNSALLMFLESFRENIKFLKNYPSAFGVTTFMVIQHFIQQLKKEFGLHNSYYTTKRNECKAGLNNLKEWLKYFDDLPADQRCIEVSKSLLAGNMFDWGSAEINKLFVSNRLDFKSALSIIPERPWLKDDLDLWKTRMNGPPYKFAAIFPDNCGFDFILGIIPFARELIKKGTKIAFCANVEPVLNDVTTNDIKILLEDICNLCPIINDAYKNNKILIVDHSRCSPCLNLRYVNKEFADLCDEIDLLVIDGMGRSVHTNFDVNIKIDCLKVAVIKDHWFSKELGGQEFAAVYSFTKAT</sequence>
<dbReference type="InterPro" id="IPR043129">
    <property type="entry name" value="ATPase_NBD"/>
</dbReference>
<keyword evidence="14" id="KW-1185">Reference proteome</keyword>
<dbReference type="GO" id="GO:0015937">
    <property type="term" value="P:coenzyme A biosynthetic process"/>
    <property type="evidence" value="ECO:0007669"/>
    <property type="project" value="UniProtKB-KW"/>
</dbReference>
<keyword evidence="4" id="KW-0533">Nickel</keyword>
<evidence type="ECO:0000256" key="10">
    <source>
        <dbReference type="ARBA" id="ARBA00032948"/>
    </source>
</evidence>
<keyword evidence="8" id="KW-0944">Nitration</keyword>
<dbReference type="InterPro" id="IPR002791">
    <property type="entry name" value="ARMT1-like_metal-bd"/>
</dbReference>
<evidence type="ECO:0000256" key="5">
    <source>
        <dbReference type="ARBA" id="ARBA00022741"/>
    </source>
</evidence>
<dbReference type="Gene3D" id="3.30.420.40">
    <property type="match status" value="1"/>
</dbReference>
<organism evidence="13 14">
    <name type="scientific">Rhynocoris fuscipes</name>
    <dbReference type="NCBI Taxonomy" id="488301"/>
    <lineage>
        <taxon>Eukaryota</taxon>
        <taxon>Metazoa</taxon>
        <taxon>Ecdysozoa</taxon>
        <taxon>Arthropoda</taxon>
        <taxon>Hexapoda</taxon>
        <taxon>Insecta</taxon>
        <taxon>Pterygota</taxon>
        <taxon>Neoptera</taxon>
        <taxon>Paraneoptera</taxon>
        <taxon>Hemiptera</taxon>
        <taxon>Heteroptera</taxon>
        <taxon>Panheteroptera</taxon>
        <taxon>Cimicomorpha</taxon>
        <taxon>Reduviidae</taxon>
        <taxon>Harpactorinae</taxon>
        <taxon>Harpactorini</taxon>
        <taxon>Rhynocoris</taxon>
    </lineage>
</organism>
<comment type="subunit">
    <text evidence="2">Homodimer. Interacts with PKM.</text>
</comment>
<evidence type="ECO:0000256" key="8">
    <source>
        <dbReference type="ARBA" id="ARBA00023074"/>
    </source>
</evidence>
<name>A0AAW1DF98_9HEMI</name>
<dbReference type="GO" id="GO:0005634">
    <property type="term" value="C:nucleus"/>
    <property type="evidence" value="ECO:0007669"/>
    <property type="project" value="TreeGrafter"/>
</dbReference>
<gene>
    <name evidence="13" type="ORF">O3M35_008906</name>
</gene>